<reference evidence="2" key="2">
    <citation type="submission" date="2015-01" db="EMBL/GenBank/DDBJ databases">
        <title>Evolutionary Origins and Diversification of the Mycorrhizal Mutualists.</title>
        <authorList>
            <consortium name="DOE Joint Genome Institute"/>
            <consortium name="Mycorrhizal Genomics Consortium"/>
            <person name="Kohler A."/>
            <person name="Kuo A."/>
            <person name="Nagy L.G."/>
            <person name="Floudas D."/>
            <person name="Copeland A."/>
            <person name="Barry K.W."/>
            <person name="Cichocki N."/>
            <person name="Veneault-Fourrey C."/>
            <person name="LaButti K."/>
            <person name="Lindquist E.A."/>
            <person name="Lipzen A."/>
            <person name="Lundell T."/>
            <person name="Morin E."/>
            <person name="Murat C."/>
            <person name="Riley R."/>
            <person name="Ohm R."/>
            <person name="Sun H."/>
            <person name="Tunlid A."/>
            <person name="Henrissat B."/>
            <person name="Grigoriev I.V."/>
            <person name="Hibbett D.S."/>
            <person name="Martin F."/>
        </authorList>
    </citation>
    <scope>NUCLEOTIDE SEQUENCE [LARGE SCALE GENOMIC DNA]</scope>
    <source>
        <strain evidence="2">LaAM-08-1</strain>
    </source>
</reference>
<name>A0A0C9YC13_9AGAR</name>
<dbReference type="HOGENOM" id="CLU_1927952_0_0_1"/>
<dbReference type="EMBL" id="KN838558">
    <property type="protein sequence ID" value="KIK05683.1"/>
    <property type="molecule type" value="Genomic_DNA"/>
</dbReference>
<gene>
    <name evidence="1" type="ORF">K443DRAFT_3688</name>
</gene>
<keyword evidence="2" id="KW-1185">Reference proteome</keyword>
<evidence type="ECO:0000313" key="1">
    <source>
        <dbReference type="EMBL" id="KIK05683.1"/>
    </source>
</evidence>
<organism evidence="1 2">
    <name type="scientific">Laccaria amethystina LaAM-08-1</name>
    <dbReference type="NCBI Taxonomy" id="1095629"/>
    <lineage>
        <taxon>Eukaryota</taxon>
        <taxon>Fungi</taxon>
        <taxon>Dikarya</taxon>
        <taxon>Basidiomycota</taxon>
        <taxon>Agaricomycotina</taxon>
        <taxon>Agaricomycetes</taxon>
        <taxon>Agaricomycetidae</taxon>
        <taxon>Agaricales</taxon>
        <taxon>Agaricineae</taxon>
        <taxon>Hydnangiaceae</taxon>
        <taxon>Laccaria</taxon>
    </lineage>
</organism>
<proteinExistence type="predicted"/>
<protein>
    <submittedName>
        <fullName evidence="1">Uncharacterized protein</fullName>
    </submittedName>
</protein>
<dbReference type="AlphaFoldDB" id="A0A0C9YC13"/>
<dbReference type="Proteomes" id="UP000054477">
    <property type="component" value="Unassembled WGS sequence"/>
</dbReference>
<sequence length="131" mass="15018">MSLFGWIMPASALNQRSPLEIFADWRLLENFGHTHSYDGIQVFCTLQHLGYAGTTYISNGNYPHRDPPWRSLPVEWFLQDPEIPNSKIFFHKKISLAPSEQDGVFQLRVLPVPPETSEDLGTTYPMNARRA</sequence>
<accession>A0A0C9YC13</accession>
<evidence type="ECO:0000313" key="2">
    <source>
        <dbReference type="Proteomes" id="UP000054477"/>
    </source>
</evidence>
<reference evidence="1 2" key="1">
    <citation type="submission" date="2014-04" db="EMBL/GenBank/DDBJ databases">
        <authorList>
            <consortium name="DOE Joint Genome Institute"/>
            <person name="Kuo A."/>
            <person name="Kohler A."/>
            <person name="Nagy L.G."/>
            <person name="Floudas D."/>
            <person name="Copeland A."/>
            <person name="Barry K.W."/>
            <person name="Cichocki N."/>
            <person name="Veneault-Fourrey C."/>
            <person name="LaButti K."/>
            <person name="Lindquist E.A."/>
            <person name="Lipzen A."/>
            <person name="Lundell T."/>
            <person name="Morin E."/>
            <person name="Murat C."/>
            <person name="Sun H."/>
            <person name="Tunlid A."/>
            <person name="Henrissat B."/>
            <person name="Grigoriev I.V."/>
            <person name="Hibbett D.S."/>
            <person name="Martin F."/>
            <person name="Nordberg H.P."/>
            <person name="Cantor M.N."/>
            <person name="Hua S.X."/>
        </authorList>
    </citation>
    <scope>NUCLEOTIDE SEQUENCE [LARGE SCALE GENOMIC DNA]</scope>
    <source>
        <strain evidence="1 2">LaAM-08-1</strain>
    </source>
</reference>